<reference evidence="5" key="1">
    <citation type="submission" date="2016-10" db="EMBL/GenBank/DDBJ databases">
        <authorList>
            <person name="de Groot N.N."/>
        </authorList>
    </citation>
    <scope>NUCLEOTIDE SEQUENCE</scope>
</reference>
<dbReference type="Pfam" id="PF02576">
    <property type="entry name" value="RimP_N"/>
    <property type="match status" value="1"/>
</dbReference>
<dbReference type="GO" id="GO:0006412">
    <property type="term" value="P:translation"/>
    <property type="evidence" value="ECO:0007669"/>
    <property type="project" value="TreeGrafter"/>
</dbReference>
<dbReference type="PANTHER" id="PTHR33867:SF1">
    <property type="entry name" value="RIBOSOME MATURATION FACTOR RIMP"/>
    <property type="match status" value="1"/>
</dbReference>
<protein>
    <submittedName>
        <fullName evidence="5">FIG000325: clustered with transcription termination protein NusA</fullName>
    </submittedName>
</protein>
<evidence type="ECO:0000313" key="5">
    <source>
        <dbReference type="EMBL" id="SFV51257.1"/>
    </source>
</evidence>
<dbReference type="GO" id="GO:0000028">
    <property type="term" value="P:ribosomal small subunit assembly"/>
    <property type="evidence" value="ECO:0007669"/>
    <property type="project" value="TreeGrafter"/>
</dbReference>
<dbReference type="InterPro" id="IPR035956">
    <property type="entry name" value="RimP_N_sf"/>
</dbReference>
<name>A0A1W1BCN0_9ZZZZ</name>
<dbReference type="Pfam" id="PF17384">
    <property type="entry name" value="DUF150_C"/>
    <property type="match status" value="1"/>
</dbReference>
<dbReference type="SUPFAM" id="SSF75420">
    <property type="entry name" value="YhbC-like, N-terminal domain"/>
    <property type="match status" value="1"/>
</dbReference>
<dbReference type="EMBL" id="FPHC01000020">
    <property type="protein sequence ID" value="SFV51257.1"/>
    <property type="molecule type" value="Genomic_DNA"/>
</dbReference>
<dbReference type="InterPro" id="IPR036847">
    <property type="entry name" value="RimP_C_sf"/>
</dbReference>
<dbReference type="SUPFAM" id="SSF74942">
    <property type="entry name" value="YhbC-like, C-terminal domain"/>
    <property type="match status" value="1"/>
</dbReference>
<keyword evidence="2" id="KW-0690">Ribosome biogenesis</keyword>
<feature type="domain" description="Ribosome maturation factor RimP C-terminal" evidence="4">
    <location>
        <begin position="81"/>
        <end position="139"/>
    </location>
</feature>
<dbReference type="AlphaFoldDB" id="A0A1W1BCN0"/>
<dbReference type="HAMAP" id="MF_01077">
    <property type="entry name" value="RimP"/>
    <property type="match status" value="1"/>
</dbReference>
<dbReference type="PANTHER" id="PTHR33867">
    <property type="entry name" value="RIBOSOME MATURATION FACTOR RIMP"/>
    <property type="match status" value="1"/>
</dbReference>
<evidence type="ECO:0000259" key="3">
    <source>
        <dbReference type="Pfam" id="PF02576"/>
    </source>
</evidence>
<dbReference type="InterPro" id="IPR028989">
    <property type="entry name" value="RimP_N"/>
</dbReference>
<dbReference type="Gene3D" id="2.30.30.180">
    <property type="entry name" value="Ribosome maturation factor RimP, C-terminal domain"/>
    <property type="match status" value="1"/>
</dbReference>
<sequence length="146" mass="16409">MNLDSEIAKIVKANGADFYDSEVATEGDETIFRVYITKEGGVSLDLCADVSYDLSPFLDIHPPMHGRYRLEVSSPGIERKLRKPEHFQHAIGEKVKLSVPSQDRLKGTLKSADSDGIVVETKHGDESYSYGEIKKAKTYYDWNQPK</sequence>
<accession>A0A1W1BCN0</accession>
<organism evidence="5">
    <name type="scientific">hydrothermal vent metagenome</name>
    <dbReference type="NCBI Taxonomy" id="652676"/>
    <lineage>
        <taxon>unclassified sequences</taxon>
        <taxon>metagenomes</taxon>
        <taxon>ecological metagenomes</taxon>
    </lineage>
</organism>
<dbReference type="InterPro" id="IPR028998">
    <property type="entry name" value="RimP_C"/>
</dbReference>
<dbReference type="GO" id="GO:0005829">
    <property type="term" value="C:cytosol"/>
    <property type="evidence" value="ECO:0007669"/>
    <property type="project" value="TreeGrafter"/>
</dbReference>
<evidence type="ECO:0000256" key="1">
    <source>
        <dbReference type="ARBA" id="ARBA00022490"/>
    </source>
</evidence>
<feature type="domain" description="Ribosome maturation factor RimP N-terminal" evidence="3">
    <location>
        <begin position="7"/>
        <end position="78"/>
    </location>
</feature>
<dbReference type="Gene3D" id="3.30.300.70">
    <property type="entry name" value="RimP-like superfamily, N-terminal"/>
    <property type="match status" value="1"/>
</dbReference>
<keyword evidence="1" id="KW-0963">Cytoplasm</keyword>
<dbReference type="InterPro" id="IPR003728">
    <property type="entry name" value="Ribosome_maturation_RimP"/>
</dbReference>
<proteinExistence type="inferred from homology"/>
<evidence type="ECO:0000256" key="2">
    <source>
        <dbReference type="ARBA" id="ARBA00022517"/>
    </source>
</evidence>
<evidence type="ECO:0000259" key="4">
    <source>
        <dbReference type="Pfam" id="PF17384"/>
    </source>
</evidence>
<gene>
    <name evidence="5" type="ORF">MNB_SV-6-1129</name>
</gene>
<dbReference type="CDD" id="cd01734">
    <property type="entry name" value="YlxS_C"/>
    <property type="match status" value="1"/>
</dbReference>